<dbReference type="PROSITE" id="PS50937">
    <property type="entry name" value="HTH_MERR_2"/>
    <property type="match status" value="1"/>
</dbReference>
<reference evidence="3 4" key="1">
    <citation type="submission" date="2019-04" db="EMBL/GenBank/DDBJ databases">
        <title>Azoarcus nasutitermitis sp. nov. isolated from termite nest.</title>
        <authorList>
            <person name="Lin S.-Y."/>
            <person name="Hameed A."/>
            <person name="Hsu Y.-H."/>
            <person name="Young C.-C."/>
        </authorList>
    </citation>
    <scope>NUCLEOTIDE SEQUENCE [LARGE SCALE GENOMIC DNA]</scope>
    <source>
        <strain evidence="3 4">CC-YHH838</strain>
    </source>
</reference>
<dbReference type="PANTHER" id="PTHR30204">
    <property type="entry name" value="REDOX-CYCLING DRUG-SENSING TRANSCRIPTIONAL ACTIVATOR SOXR"/>
    <property type="match status" value="1"/>
</dbReference>
<evidence type="ECO:0000313" key="3">
    <source>
        <dbReference type="EMBL" id="THF67257.1"/>
    </source>
</evidence>
<keyword evidence="1" id="KW-0238">DNA-binding</keyword>
<dbReference type="InterPro" id="IPR000551">
    <property type="entry name" value="MerR-type_HTH_dom"/>
</dbReference>
<dbReference type="InterPro" id="IPR009061">
    <property type="entry name" value="DNA-bd_dom_put_sf"/>
</dbReference>
<dbReference type="CDD" id="cd04770">
    <property type="entry name" value="HTH_HMRTR"/>
    <property type="match status" value="1"/>
</dbReference>
<dbReference type="GO" id="GO:0003700">
    <property type="term" value="F:DNA-binding transcription factor activity"/>
    <property type="evidence" value="ECO:0007669"/>
    <property type="project" value="InterPro"/>
</dbReference>
<evidence type="ECO:0000313" key="4">
    <source>
        <dbReference type="Proteomes" id="UP000308430"/>
    </source>
</evidence>
<evidence type="ECO:0000256" key="1">
    <source>
        <dbReference type="ARBA" id="ARBA00023125"/>
    </source>
</evidence>
<dbReference type="PANTHER" id="PTHR30204:SF92">
    <property type="entry name" value="HTH-TYPE TRANSCRIPTIONAL REGULATOR ZNTR"/>
    <property type="match status" value="1"/>
</dbReference>
<dbReference type="AlphaFoldDB" id="A0A4S4B3K1"/>
<proteinExistence type="predicted"/>
<name>A0A4S4B3K1_9RHOO</name>
<dbReference type="PRINTS" id="PR00040">
    <property type="entry name" value="HTHMERR"/>
</dbReference>
<gene>
    <name evidence="3" type="ORF">E6C76_02445</name>
</gene>
<accession>A0A4S4B3K1</accession>
<dbReference type="SUPFAM" id="SSF46955">
    <property type="entry name" value="Putative DNA-binding domain"/>
    <property type="match status" value="1"/>
</dbReference>
<dbReference type="Gene3D" id="1.10.1660.10">
    <property type="match status" value="1"/>
</dbReference>
<dbReference type="GO" id="GO:0003677">
    <property type="term" value="F:DNA binding"/>
    <property type="evidence" value="ECO:0007669"/>
    <property type="project" value="UniProtKB-KW"/>
</dbReference>
<evidence type="ECO:0000259" key="2">
    <source>
        <dbReference type="PROSITE" id="PS50937"/>
    </source>
</evidence>
<dbReference type="EMBL" id="SSOC01000001">
    <property type="protein sequence ID" value="THF67257.1"/>
    <property type="molecule type" value="Genomic_DNA"/>
</dbReference>
<organism evidence="3 4">
    <name type="scientific">Pseudothauera nasutitermitis</name>
    <dbReference type="NCBI Taxonomy" id="2565930"/>
    <lineage>
        <taxon>Bacteria</taxon>
        <taxon>Pseudomonadati</taxon>
        <taxon>Pseudomonadota</taxon>
        <taxon>Betaproteobacteria</taxon>
        <taxon>Rhodocyclales</taxon>
        <taxon>Zoogloeaceae</taxon>
        <taxon>Pseudothauera</taxon>
    </lineage>
</organism>
<dbReference type="RefSeq" id="WP_136346666.1">
    <property type="nucleotide sequence ID" value="NZ_SSOC01000001.1"/>
</dbReference>
<dbReference type="Pfam" id="PF13411">
    <property type="entry name" value="MerR_1"/>
    <property type="match status" value="1"/>
</dbReference>
<dbReference type="InterPro" id="IPR047057">
    <property type="entry name" value="MerR_fam"/>
</dbReference>
<protein>
    <submittedName>
        <fullName evidence="3">Heavy metal-responsive transcriptional regulator</fullName>
    </submittedName>
</protein>
<feature type="domain" description="HTH merR-type" evidence="2">
    <location>
        <begin position="10"/>
        <end position="79"/>
    </location>
</feature>
<dbReference type="SMART" id="SM00422">
    <property type="entry name" value="HTH_MERR"/>
    <property type="match status" value="1"/>
</dbReference>
<keyword evidence="4" id="KW-1185">Reference proteome</keyword>
<sequence>MSLNTSPSRVLTIGALARECGVPVDTLRHWEREGLLEPLRRASSGYRQYDRGSADRVRFIQSAKTLGFTLVEIAELLDFSTDAEHGVQGVKDRASRRLAEIERQIGQLVAIRDRLSRLVEACPGSGSPDCCPILTGIREEAAAEPRACCAKPPAT</sequence>
<dbReference type="Proteomes" id="UP000308430">
    <property type="component" value="Unassembled WGS sequence"/>
</dbReference>
<comment type="caution">
    <text evidence="3">The sequence shown here is derived from an EMBL/GenBank/DDBJ whole genome shotgun (WGS) entry which is preliminary data.</text>
</comment>
<dbReference type="OrthoDB" id="5297305at2"/>